<proteinExistence type="predicted"/>
<dbReference type="Proteomes" id="UP000315003">
    <property type="component" value="Chromosome"/>
</dbReference>
<keyword evidence="2" id="KW-1185">Reference proteome</keyword>
<evidence type="ECO:0000313" key="2">
    <source>
        <dbReference type="Proteomes" id="UP000315003"/>
    </source>
</evidence>
<accession>A0A517SVR1</accession>
<dbReference type="RefSeq" id="WP_419187332.1">
    <property type="nucleotide sequence ID" value="NZ_CP036272.1"/>
</dbReference>
<reference evidence="1 2" key="1">
    <citation type="submission" date="2019-02" db="EMBL/GenBank/DDBJ databases">
        <title>Deep-cultivation of Planctomycetes and their phenomic and genomic characterization uncovers novel biology.</title>
        <authorList>
            <person name="Wiegand S."/>
            <person name="Jogler M."/>
            <person name="Boedeker C."/>
            <person name="Pinto D."/>
            <person name="Vollmers J."/>
            <person name="Rivas-Marin E."/>
            <person name="Kohn T."/>
            <person name="Peeters S.H."/>
            <person name="Heuer A."/>
            <person name="Rast P."/>
            <person name="Oberbeckmann S."/>
            <person name="Bunk B."/>
            <person name="Jeske O."/>
            <person name="Meyerdierks A."/>
            <person name="Storesund J.E."/>
            <person name="Kallscheuer N."/>
            <person name="Luecker S."/>
            <person name="Lage O.M."/>
            <person name="Pohl T."/>
            <person name="Merkel B.J."/>
            <person name="Hornburger P."/>
            <person name="Mueller R.-W."/>
            <person name="Bruemmer F."/>
            <person name="Labrenz M."/>
            <person name="Spormann A.M."/>
            <person name="Op den Camp H."/>
            <person name="Overmann J."/>
            <person name="Amann R."/>
            <person name="Jetten M.S.M."/>
            <person name="Mascher T."/>
            <person name="Medema M.H."/>
            <person name="Devos D.P."/>
            <person name="Kaster A.-K."/>
            <person name="Ovreas L."/>
            <person name="Rohde M."/>
            <person name="Galperin M.Y."/>
            <person name="Jogler C."/>
        </authorList>
    </citation>
    <scope>NUCLEOTIDE SEQUENCE [LARGE SCALE GENOMIC DNA]</scope>
    <source>
        <strain evidence="1 2">SV_7m_r</strain>
    </source>
</reference>
<dbReference type="AlphaFoldDB" id="A0A517SVR1"/>
<organism evidence="1 2">
    <name type="scientific">Stieleria bergensis</name>
    <dbReference type="NCBI Taxonomy" id="2528025"/>
    <lineage>
        <taxon>Bacteria</taxon>
        <taxon>Pseudomonadati</taxon>
        <taxon>Planctomycetota</taxon>
        <taxon>Planctomycetia</taxon>
        <taxon>Pirellulales</taxon>
        <taxon>Pirellulaceae</taxon>
        <taxon>Stieleria</taxon>
    </lineage>
</organism>
<sequence>MASVLEVLPQLLRRVFFALTVRQGVCVDTMLFTEHPVPVIDVDWGWPVRGIASCFESRDAKRESRSVSLKG</sequence>
<dbReference type="EMBL" id="CP036272">
    <property type="protein sequence ID" value="QDT60200.1"/>
    <property type="molecule type" value="Genomic_DNA"/>
</dbReference>
<protein>
    <submittedName>
        <fullName evidence="1">Uncharacterized protein</fullName>
    </submittedName>
</protein>
<gene>
    <name evidence="1" type="ORF">SV7mr_27180</name>
</gene>
<evidence type="ECO:0000313" key="1">
    <source>
        <dbReference type="EMBL" id="QDT60200.1"/>
    </source>
</evidence>
<name>A0A517SVR1_9BACT</name>